<organism evidence="8 9">
    <name type="scientific">Sphingobium vermicomposti</name>
    <dbReference type="NCBI Taxonomy" id="529005"/>
    <lineage>
        <taxon>Bacteria</taxon>
        <taxon>Pseudomonadati</taxon>
        <taxon>Pseudomonadota</taxon>
        <taxon>Alphaproteobacteria</taxon>
        <taxon>Sphingomonadales</taxon>
        <taxon>Sphingomonadaceae</taxon>
        <taxon>Sphingobium</taxon>
    </lineage>
</organism>
<accession>A0A846M6K9</accession>
<feature type="transmembrane region" description="Helical" evidence="6">
    <location>
        <begin position="34"/>
        <end position="53"/>
    </location>
</feature>
<feature type="transmembrane region" description="Helical" evidence="6">
    <location>
        <begin position="379"/>
        <end position="402"/>
    </location>
</feature>
<gene>
    <name evidence="8" type="ORF">FHS54_002917</name>
</gene>
<dbReference type="InterPro" id="IPR044770">
    <property type="entry name" value="MFS_spinster-like"/>
</dbReference>
<keyword evidence="4 6" id="KW-1133">Transmembrane helix</keyword>
<keyword evidence="5 6" id="KW-0472">Membrane</keyword>
<dbReference type="PANTHER" id="PTHR23505:SF79">
    <property type="entry name" value="PROTEIN SPINSTER"/>
    <property type="match status" value="1"/>
</dbReference>
<feature type="transmembrane region" description="Helical" evidence="6">
    <location>
        <begin position="73"/>
        <end position="91"/>
    </location>
</feature>
<feature type="transmembrane region" description="Helical" evidence="6">
    <location>
        <begin position="414"/>
        <end position="434"/>
    </location>
</feature>
<feature type="transmembrane region" description="Helical" evidence="6">
    <location>
        <begin position="103"/>
        <end position="122"/>
    </location>
</feature>
<evidence type="ECO:0000256" key="4">
    <source>
        <dbReference type="ARBA" id="ARBA00022989"/>
    </source>
</evidence>
<dbReference type="InterPro" id="IPR036259">
    <property type="entry name" value="MFS_trans_sf"/>
</dbReference>
<feature type="domain" description="Major facilitator superfamily (MFS) profile" evidence="7">
    <location>
        <begin position="35"/>
        <end position="451"/>
    </location>
</feature>
<evidence type="ECO:0000259" key="7">
    <source>
        <dbReference type="PROSITE" id="PS50850"/>
    </source>
</evidence>
<evidence type="ECO:0000313" key="9">
    <source>
        <dbReference type="Proteomes" id="UP000576821"/>
    </source>
</evidence>
<dbReference type="Proteomes" id="UP000576821">
    <property type="component" value="Unassembled WGS sequence"/>
</dbReference>
<comment type="subcellular location">
    <subcellularLocation>
        <location evidence="1">Membrane</location>
        <topology evidence="1">Multi-pass membrane protein</topology>
    </subcellularLocation>
</comment>
<feature type="transmembrane region" description="Helical" evidence="6">
    <location>
        <begin position="281"/>
        <end position="305"/>
    </location>
</feature>
<proteinExistence type="predicted"/>
<evidence type="ECO:0000256" key="3">
    <source>
        <dbReference type="ARBA" id="ARBA00022692"/>
    </source>
</evidence>
<feature type="transmembrane region" description="Helical" evidence="6">
    <location>
        <begin position="247"/>
        <end position="269"/>
    </location>
</feature>
<dbReference type="AlphaFoldDB" id="A0A846M6K9"/>
<protein>
    <submittedName>
        <fullName evidence="8">Putative MFS family arabinose efflux permease</fullName>
    </submittedName>
</protein>
<evidence type="ECO:0000256" key="1">
    <source>
        <dbReference type="ARBA" id="ARBA00004141"/>
    </source>
</evidence>
<feature type="transmembrane region" description="Helical" evidence="6">
    <location>
        <begin position="317"/>
        <end position="339"/>
    </location>
</feature>
<evidence type="ECO:0000256" key="6">
    <source>
        <dbReference type="SAM" id="Phobius"/>
    </source>
</evidence>
<feature type="transmembrane region" description="Helical" evidence="6">
    <location>
        <begin position="161"/>
        <end position="183"/>
    </location>
</feature>
<dbReference type="GO" id="GO:0016020">
    <property type="term" value="C:membrane"/>
    <property type="evidence" value="ECO:0007669"/>
    <property type="project" value="UniProtKB-SubCell"/>
</dbReference>
<reference evidence="8 9" key="1">
    <citation type="submission" date="2020-03" db="EMBL/GenBank/DDBJ databases">
        <title>Genomic Encyclopedia of Type Strains, Phase IV (KMG-IV): sequencing the most valuable type-strain genomes for metagenomic binning, comparative biology and taxonomic classification.</title>
        <authorList>
            <person name="Goeker M."/>
        </authorList>
    </citation>
    <scope>NUCLEOTIDE SEQUENCE [LARGE SCALE GENOMIC DNA]</scope>
    <source>
        <strain evidence="8 9">DSM 21299</strain>
    </source>
</reference>
<feature type="transmembrane region" description="Helical" evidence="6">
    <location>
        <begin position="128"/>
        <end position="149"/>
    </location>
</feature>
<dbReference type="Pfam" id="PF07690">
    <property type="entry name" value="MFS_1"/>
    <property type="match status" value="1"/>
</dbReference>
<keyword evidence="2" id="KW-0813">Transport</keyword>
<feature type="transmembrane region" description="Helical" evidence="6">
    <location>
        <begin position="189"/>
        <end position="210"/>
    </location>
</feature>
<dbReference type="SUPFAM" id="SSF103473">
    <property type="entry name" value="MFS general substrate transporter"/>
    <property type="match status" value="1"/>
</dbReference>
<keyword evidence="9" id="KW-1185">Reference proteome</keyword>
<evidence type="ECO:0000256" key="2">
    <source>
        <dbReference type="ARBA" id="ARBA00022448"/>
    </source>
</evidence>
<dbReference type="Gene3D" id="1.20.1250.20">
    <property type="entry name" value="MFS general substrate transporter like domains"/>
    <property type="match status" value="1"/>
</dbReference>
<feature type="transmembrane region" description="Helical" evidence="6">
    <location>
        <begin position="345"/>
        <end position="367"/>
    </location>
</feature>
<dbReference type="PROSITE" id="PS50850">
    <property type="entry name" value="MFS"/>
    <property type="match status" value="1"/>
</dbReference>
<dbReference type="InterPro" id="IPR011701">
    <property type="entry name" value="MFS"/>
</dbReference>
<dbReference type="RefSeq" id="WP_167304797.1">
    <property type="nucleotide sequence ID" value="NZ_JAASQR010000004.1"/>
</dbReference>
<dbReference type="InterPro" id="IPR020846">
    <property type="entry name" value="MFS_dom"/>
</dbReference>
<dbReference type="CDD" id="cd17328">
    <property type="entry name" value="MFS_spinster_like"/>
    <property type="match status" value="1"/>
</dbReference>
<dbReference type="PANTHER" id="PTHR23505">
    <property type="entry name" value="SPINSTER"/>
    <property type="match status" value="1"/>
</dbReference>
<dbReference type="GO" id="GO:0022857">
    <property type="term" value="F:transmembrane transporter activity"/>
    <property type="evidence" value="ECO:0007669"/>
    <property type="project" value="InterPro"/>
</dbReference>
<dbReference type="EMBL" id="JAASQR010000004">
    <property type="protein sequence ID" value="NIJ17917.1"/>
    <property type="molecule type" value="Genomic_DNA"/>
</dbReference>
<keyword evidence="3 6" id="KW-0812">Transmembrane</keyword>
<evidence type="ECO:0000256" key="5">
    <source>
        <dbReference type="ARBA" id="ARBA00023136"/>
    </source>
</evidence>
<comment type="caution">
    <text evidence="8">The sequence shown here is derived from an EMBL/GenBank/DDBJ whole genome shotgun (WGS) entry which is preliminary data.</text>
</comment>
<evidence type="ECO:0000313" key="8">
    <source>
        <dbReference type="EMBL" id="NIJ17917.1"/>
    </source>
</evidence>
<sequence length="451" mass="47806">MTNPAPLTASDAFPTTGTDAIAGAAPVKGRRRTAILLMLAFIYSLNFLDRQIIVILQEPIKADFGLADWELGLLTGGAFGLFYTSMGIPIAHLIDRGVNRVRLIALFTASWSILTALCGLTRGFGGFFAARMGVGLAEAGFAPAAHSMISDLYSPRERPAAVGVFAIGVPVGVMVGLAIGGIVAEATDWRTALLFAGIPGVLIAILFPLVAREPVRGGTEDTPHQVEEKQQSLSFLQTLRILGQRRAFIHIIAGTAIMAFAQTGISTWLPSFLIRSHDMSMAHVGISLGLISGIGGAIGTWYGGWQGTRRSKSGLHMALWLPIAGMLICVPLDIIALSMSDGQSVLLVMIPSYIFGSLWTAPSIALIQSLAPVPMRARASALNIVAANLIGVSMGPLVAGILSDWFAYLRGGDAALGLRDAMMCLTAFFVWAAWHWTLAARLLQRESLAAA</sequence>
<name>A0A846M6K9_9SPHN</name>